<reference evidence="2 3" key="1">
    <citation type="journal article" date="2012" name="J. Bacteriol.">
        <title>Genome Sequence of Nitratireductor indicus Type Strain C115.</title>
        <authorList>
            <person name="Lai Q."/>
            <person name="Li G."/>
            <person name="Yu Z."/>
            <person name="Shao Z."/>
        </authorList>
    </citation>
    <scope>NUCLEOTIDE SEQUENCE [LARGE SCALE GENOMIC DNA]</scope>
    <source>
        <strain evidence="2 3">C115</strain>
    </source>
</reference>
<keyword evidence="1" id="KW-0472">Membrane</keyword>
<organism evidence="2 3">
    <name type="scientific">Nitratireductor indicus C115</name>
    <dbReference type="NCBI Taxonomy" id="1231190"/>
    <lineage>
        <taxon>Bacteria</taxon>
        <taxon>Pseudomonadati</taxon>
        <taxon>Pseudomonadota</taxon>
        <taxon>Alphaproteobacteria</taxon>
        <taxon>Hyphomicrobiales</taxon>
        <taxon>Phyllobacteriaceae</taxon>
        <taxon>Nitratireductor</taxon>
    </lineage>
</organism>
<protein>
    <submittedName>
        <fullName evidence="2">Uncharacterized protein</fullName>
    </submittedName>
</protein>
<sequence length="93" mass="10711">MGQTFEYLRENAIVIALAIAAAVLVLAVPFRYRWIPDATVSEDLISRFRSDFSMLSHAQQQTLILFYMRKHACGREKAMLFALEDKRKTDEGE</sequence>
<evidence type="ECO:0000256" key="1">
    <source>
        <dbReference type="SAM" id="Phobius"/>
    </source>
</evidence>
<dbReference type="AlphaFoldDB" id="K2PSA7"/>
<evidence type="ECO:0000313" key="3">
    <source>
        <dbReference type="Proteomes" id="UP000007374"/>
    </source>
</evidence>
<keyword evidence="1" id="KW-1133">Transmembrane helix</keyword>
<keyword evidence="3" id="KW-1185">Reference proteome</keyword>
<feature type="transmembrane region" description="Helical" evidence="1">
    <location>
        <begin position="12"/>
        <end position="30"/>
    </location>
</feature>
<proteinExistence type="predicted"/>
<dbReference type="OrthoDB" id="8404093at2"/>
<dbReference type="EMBL" id="AMSI01000002">
    <property type="protein sequence ID" value="EKF43957.1"/>
    <property type="molecule type" value="Genomic_DNA"/>
</dbReference>
<gene>
    <name evidence="2" type="ORF">NA8A_04075</name>
</gene>
<dbReference type="RefSeq" id="WP_009756091.1">
    <property type="nucleotide sequence ID" value="NZ_AMSI01000002.1"/>
</dbReference>
<evidence type="ECO:0000313" key="2">
    <source>
        <dbReference type="EMBL" id="EKF43957.1"/>
    </source>
</evidence>
<accession>K2PSA7</accession>
<dbReference type="STRING" id="721133.SAMN05216176_101500"/>
<comment type="caution">
    <text evidence="2">The sequence shown here is derived from an EMBL/GenBank/DDBJ whole genome shotgun (WGS) entry which is preliminary data.</text>
</comment>
<name>K2PSA7_9HYPH</name>
<dbReference type="Proteomes" id="UP000007374">
    <property type="component" value="Unassembled WGS sequence"/>
</dbReference>
<keyword evidence="1" id="KW-0812">Transmembrane</keyword>